<feature type="region of interest" description="Disordered" evidence="1">
    <location>
        <begin position="25"/>
        <end position="46"/>
    </location>
</feature>
<name>A0A0F9IYA8_9ZZZZ</name>
<organism evidence="2">
    <name type="scientific">marine sediment metagenome</name>
    <dbReference type="NCBI Taxonomy" id="412755"/>
    <lineage>
        <taxon>unclassified sequences</taxon>
        <taxon>metagenomes</taxon>
        <taxon>ecological metagenomes</taxon>
    </lineage>
</organism>
<evidence type="ECO:0000256" key="1">
    <source>
        <dbReference type="SAM" id="MobiDB-lite"/>
    </source>
</evidence>
<reference evidence="2" key="1">
    <citation type="journal article" date="2015" name="Nature">
        <title>Complex archaea that bridge the gap between prokaryotes and eukaryotes.</title>
        <authorList>
            <person name="Spang A."/>
            <person name="Saw J.H."/>
            <person name="Jorgensen S.L."/>
            <person name="Zaremba-Niedzwiedzka K."/>
            <person name="Martijn J."/>
            <person name="Lind A.E."/>
            <person name="van Eijk R."/>
            <person name="Schleper C."/>
            <person name="Guy L."/>
            <person name="Ettema T.J."/>
        </authorList>
    </citation>
    <scope>NUCLEOTIDE SEQUENCE</scope>
</reference>
<sequence>LSGAGTTVDGRDVSVDGAKLDGIATGADVTGDNAPEAHGTSEHTEGTAWRVTYQDASGDDVELILGANGTFFQSNGASAAPTFAALVDGDIPGTHSGSAHHAEAHAPESHTGQGATAAELETLTDTSDADALHNHPSDLTPAEHTSIGDSSPHHAEGHTLLSHSTVPQISDVVTFTGAPDGVTISGGTFNLPSAPFGLLSITGEGGVDDVLTDILTNGGSTTLVPGTKIWLTNVSGDAITIDHDPSVIFLQHGADVILDGPGVHIICLQAITNGLWAEYDRSPLLLPVASTTVSGRVELATAGEINASTSTTLAMSPGEFSDSKYGVRLISFRLFSSGVSCTTGDGAFFFQIPPELNGMNLVYVHARNYTPGTTGTMDIQIRRSRESNPTAIVNADMLTNKITIDSGEYGSHNAATAPSINGSNDDVATDDFISGDVDAIHSGTAAKGCVVTLGFRIP</sequence>
<protein>
    <submittedName>
        <fullName evidence="2">Uncharacterized protein</fullName>
    </submittedName>
</protein>
<accession>A0A0F9IYA8</accession>
<feature type="region of interest" description="Disordered" evidence="1">
    <location>
        <begin position="128"/>
        <end position="158"/>
    </location>
</feature>
<feature type="region of interest" description="Disordered" evidence="1">
    <location>
        <begin position="94"/>
        <end position="114"/>
    </location>
</feature>
<proteinExistence type="predicted"/>
<feature type="non-terminal residue" evidence="2">
    <location>
        <position position="1"/>
    </location>
</feature>
<gene>
    <name evidence="2" type="ORF">LCGC14_1598470</name>
</gene>
<dbReference type="AlphaFoldDB" id="A0A0F9IYA8"/>
<comment type="caution">
    <text evidence="2">The sequence shown here is derived from an EMBL/GenBank/DDBJ whole genome shotgun (WGS) entry which is preliminary data.</text>
</comment>
<evidence type="ECO:0000313" key="2">
    <source>
        <dbReference type="EMBL" id="KKM25089.1"/>
    </source>
</evidence>
<dbReference type="EMBL" id="LAZR01012789">
    <property type="protein sequence ID" value="KKM25089.1"/>
    <property type="molecule type" value="Genomic_DNA"/>
</dbReference>